<dbReference type="InterPro" id="IPR011009">
    <property type="entry name" value="Kinase-like_dom_sf"/>
</dbReference>
<dbReference type="SUPFAM" id="SSF56112">
    <property type="entry name" value="Protein kinase-like (PK-like)"/>
    <property type="match status" value="1"/>
</dbReference>
<dbReference type="AlphaFoldDB" id="F5Y5F6"/>
<protein>
    <recommendedName>
        <fullName evidence="1">Aminoglycoside phosphotransferase domain-containing protein</fullName>
    </recommendedName>
</protein>
<evidence type="ECO:0000259" key="1">
    <source>
        <dbReference type="Pfam" id="PF01636"/>
    </source>
</evidence>
<accession>F5Y5F6</accession>
<dbReference type="eggNOG" id="COG3173">
    <property type="taxonomic scope" value="Bacteria"/>
</dbReference>
<sequence>MTTRSARSSAPVEGLREALRAHGAWAGVPLEVLADTGLAHLHVRLVGTGVLARIPKQSQVGLEPAANLHHQQACFARAQAGGHTPRLLGVLPVGQGLPRGALLVQEIAGRPADLPRDLDAVAQALAALHALPLPRAQDRPPLQDAGDPLRQLHAEIAAQAAFVPRAGLPVEVHDAVRTELEALAACVALPDRPPRCLVAFDAHPGNFLLRGSGDAVLVDLEKCRYSYPGLDLAHASLYTSTTWDVTARAVLTPAEVAGFYRRWERAVDTGLAAAARPWHLPLRRAMWLWSITWCCKWRTASAGPRRDPGHGEDWSAANSDEALVRHVRERVDHYLSPQAVASVLDELARLPRMLAP</sequence>
<feature type="domain" description="Aminoglycoside phosphotransferase" evidence="1">
    <location>
        <begin position="53"/>
        <end position="248"/>
    </location>
</feature>
<evidence type="ECO:0000313" key="3">
    <source>
        <dbReference type="Proteomes" id="UP000008385"/>
    </source>
</evidence>
<reference evidence="3" key="1">
    <citation type="submission" date="2006-01" db="EMBL/GenBank/DDBJ databases">
        <title>Genome of the cyst-dividing bacterium Ramlibacter tataouinensis.</title>
        <authorList>
            <person name="Barakat M."/>
            <person name="Ortet P."/>
            <person name="De Luca G."/>
            <person name="Jourlin-Castelli C."/>
            <person name="Ansaldi M."/>
            <person name="Py B."/>
            <person name="Fichant G."/>
            <person name="Coutinho P."/>
            <person name="Voulhoux R."/>
            <person name="Bastien O."/>
            <person name="Roy S."/>
            <person name="Marechal E."/>
            <person name="Henrissat B."/>
            <person name="Quentin Y."/>
            <person name="Noirot P."/>
            <person name="Filloux A."/>
            <person name="Mejean V."/>
            <person name="DuBow M."/>
            <person name="Barras F."/>
            <person name="Heulin T."/>
        </authorList>
    </citation>
    <scope>NUCLEOTIDE SEQUENCE [LARGE SCALE GENOMIC DNA]</scope>
    <source>
        <strain evidence="3">ATCC BAA-407 / DSM 14655 / LMG 21543 / TTB310</strain>
    </source>
</reference>
<dbReference type="HOGENOM" id="CLU_065984_0_0_4"/>
<dbReference type="OrthoDB" id="6146956at2"/>
<name>F5Y5F6_RAMTT</name>
<dbReference type="Proteomes" id="UP000008385">
    <property type="component" value="Chromosome"/>
</dbReference>
<dbReference type="STRING" id="365046.Rta_03950"/>
<dbReference type="Gene3D" id="3.90.1200.10">
    <property type="match status" value="1"/>
</dbReference>
<gene>
    <name evidence="2" type="ordered locus">Rta_03950</name>
</gene>
<organism evidence="2 3">
    <name type="scientific">Ramlibacter tataouinensis (strain ATCC BAA-407 / DSM 14655 / LMG 21543 / TTB310)</name>
    <dbReference type="NCBI Taxonomy" id="365046"/>
    <lineage>
        <taxon>Bacteria</taxon>
        <taxon>Pseudomonadati</taxon>
        <taxon>Pseudomonadota</taxon>
        <taxon>Betaproteobacteria</taxon>
        <taxon>Burkholderiales</taxon>
        <taxon>Comamonadaceae</taxon>
        <taxon>Ramlibacter</taxon>
    </lineage>
</organism>
<keyword evidence="3" id="KW-1185">Reference proteome</keyword>
<dbReference type="InterPro" id="IPR002575">
    <property type="entry name" value="Aminoglycoside_PTrfase"/>
</dbReference>
<dbReference type="RefSeq" id="WP_013899699.1">
    <property type="nucleotide sequence ID" value="NC_015677.1"/>
</dbReference>
<evidence type="ECO:0000313" key="2">
    <source>
        <dbReference type="EMBL" id="AEG91466.1"/>
    </source>
</evidence>
<dbReference type="Pfam" id="PF01636">
    <property type="entry name" value="APH"/>
    <property type="match status" value="1"/>
</dbReference>
<proteinExistence type="predicted"/>
<reference evidence="2 3" key="2">
    <citation type="journal article" date="2011" name="PLoS ONE">
        <title>The Cyst-Dividing Bacterium Ramlibacter tataouinensis TTB310 Genome Reveals a Well-Stocked Toolbox for Adaptation to a Desert Environment.</title>
        <authorList>
            <person name="De Luca G."/>
            <person name="Barakat M."/>
            <person name="Ortet P."/>
            <person name="Fochesato S."/>
            <person name="Jourlin-Castelli C."/>
            <person name="Ansaldi M."/>
            <person name="Py B."/>
            <person name="Fichant G."/>
            <person name="Coutinho P.M."/>
            <person name="Voulhoux R."/>
            <person name="Bastien O."/>
            <person name="Marechal E."/>
            <person name="Henrissat B."/>
            <person name="Quentin Y."/>
            <person name="Noirot P."/>
            <person name="Filloux A."/>
            <person name="Mejean V."/>
            <person name="Dubow M.S."/>
            <person name="Barras F."/>
            <person name="Barbe V."/>
            <person name="Weissenbach J."/>
            <person name="Mihalcescu I."/>
            <person name="Vermeglio A."/>
            <person name="Achouak W."/>
            <person name="Heulin T."/>
        </authorList>
    </citation>
    <scope>NUCLEOTIDE SEQUENCE [LARGE SCALE GENOMIC DNA]</scope>
    <source>
        <strain evidence="3">ATCC BAA-407 / DSM 14655 / LMG 21543 / TTB310</strain>
    </source>
</reference>
<dbReference type="EMBL" id="CP000245">
    <property type="protein sequence ID" value="AEG91466.1"/>
    <property type="molecule type" value="Genomic_DNA"/>
</dbReference>
<dbReference type="KEGG" id="rta:Rta_03950"/>
<dbReference type="PATRIC" id="fig|365046.3.peg.408"/>